<dbReference type="InterPro" id="IPR000627">
    <property type="entry name" value="Intradiol_dOase_C"/>
</dbReference>
<feature type="domain" description="Intradiol ring-cleavage dioxygenases" evidence="2">
    <location>
        <begin position="86"/>
        <end position="198"/>
    </location>
</feature>
<comment type="caution">
    <text evidence="3">The sequence shown here is derived from an EMBL/GenBank/DDBJ whole genome shotgun (WGS) entry which is preliminary data.</text>
</comment>
<feature type="signal peptide" evidence="1">
    <location>
        <begin position="1"/>
        <end position="20"/>
    </location>
</feature>
<dbReference type="Pfam" id="PF00775">
    <property type="entry name" value="Dioxygenase_C"/>
    <property type="match status" value="1"/>
</dbReference>
<name>A0A246DV24_9HYPH</name>
<reference evidence="3 4" key="1">
    <citation type="submission" date="2017-03" db="EMBL/GenBank/DDBJ databases">
        <title>Genome of strain Rhizobium sp. CNPSo 668.</title>
        <authorList>
            <person name="Ribeiro R."/>
        </authorList>
    </citation>
    <scope>NUCLEOTIDE SEQUENCE [LARGE SCALE GENOMIC DNA]</scope>
    <source>
        <strain evidence="3 4">CNPSo 668</strain>
    </source>
</reference>
<dbReference type="EMBL" id="MXPU01000012">
    <property type="protein sequence ID" value="OWO93388.1"/>
    <property type="molecule type" value="Genomic_DNA"/>
</dbReference>
<dbReference type="PANTHER" id="PTHR34315">
    <property type="match status" value="1"/>
</dbReference>
<sequence>MKRRTLVLGGAAIAASSVIAAAIWPRRHVVAAARTFDWKGTDFLSGGTKSVALEKLPAPLFRTRPNCVVTIAQTLGPCHVNGVPARQDISEGEAGLPLRLALRIVHAADCRPIENADIEIWHTDHRGIYSGREAAKMCTLNDAEAISGLAFRGRQLTDKAGQASFLTAYPGWYSGRTPHVHCRILVDGKELLVSQVYFDDALSEIIYGEHPDYRGRPRRDTRNDDDGLIPQDATDHIFDFEKLDGGVLSATITIGLSS</sequence>
<dbReference type="GO" id="GO:0008199">
    <property type="term" value="F:ferric iron binding"/>
    <property type="evidence" value="ECO:0007669"/>
    <property type="project" value="InterPro"/>
</dbReference>
<evidence type="ECO:0000313" key="3">
    <source>
        <dbReference type="EMBL" id="OWO93388.1"/>
    </source>
</evidence>
<proteinExistence type="predicted"/>
<keyword evidence="3" id="KW-0560">Oxidoreductase</keyword>
<accession>A0A246DV24</accession>
<dbReference type="AlphaFoldDB" id="A0A246DV24"/>
<protein>
    <submittedName>
        <fullName evidence="3">Protocatechuate 3,4-dioxygenase</fullName>
    </submittedName>
</protein>
<organism evidence="3 4">
    <name type="scientific">Rhizobium esperanzae</name>
    <dbReference type="NCBI Taxonomy" id="1967781"/>
    <lineage>
        <taxon>Bacteria</taxon>
        <taxon>Pseudomonadati</taxon>
        <taxon>Pseudomonadota</taxon>
        <taxon>Alphaproteobacteria</taxon>
        <taxon>Hyphomicrobiales</taxon>
        <taxon>Rhizobiaceae</taxon>
        <taxon>Rhizobium/Agrobacterium group</taxon>
        <taxon>Rhizobium</taxon>
    </lineage>
</organism>
<keyword evidence="1" id="KW-0732">Signal</keyword>
<gene>
    <name evidence="3" type="ORF">B5E41_19130</name>
</gene>
<dbReference type="PANTHER" id="PTHR34315:SF1">
    <property type="entry name" value="INTRADIOL RING-CLEAVAGE DIOXYGENASES DOMAIN-CONTAINING PROTEIN-RELATED"/>
    <property type="match status" value="1"/>
</dbReference>
<dbReference type="GO" id="GO:0016702">
    <property type="term" value="F:oxidoreductase activity, acting on single donors with incorporation of molecular oxygen, incorporation of two atoms of oxygen"/>
    <property type="evidence" value="ECO:0007669"/>
    <property type="project" value="InterPro"/>
</dbReference>
<dbReference type="Proteomes" id="UP000197269">
    <property type="component" value="Unassembled WGS sequence"/>
</dbReference>
<dbReference type="RefSeq" id="WP_088395654.1">
    <property type="nucleotide sequence ID" value="NZ_MXPU01000012.1"/>
</dbReference>
<feature type="chain" id="PRO_5013009686" evidence="1">
    <location>
        <begin position="21"/>
        <end position="258"/>
    </location>
</feature>
<dbReference type="SUPFAM" id="SSF49482">
    <property type="entry name" value="Aromatic compound dioxygenase"/>
    <property type="match status" value="1"/>
</dbReference>
<keyword evidence="3" id="KW-0223">Dioxygenase</keyword>
<dbReference type="Gene3D" id="2.60.130.10">
    <property type="entry name" value="Aromatic compound dioxygenase"/>
    <property type="match status" value="1"/>
</dbReference>
<dbReference type="InterPro" id="IPR015889">
    <property type="entry name" value="Intradiol_dOase_core"/>
</dbReference>
<evidence type="ECO:0000256" key="1">
    <source>
        <dbReference type="SAM" id="SignalP"/>
    </source>
</evidence>
<evidence type="ECO:0000313" key="4">
    <source>
        <dbReference type="Proteomes" id="UP000197269"/>
    </source>
</evidence>
<evidence type="ECO:0000259" key="2">
    <source>
        <dbReference type="Pfam" id="PF00775"/>
    </source>
</evidence>